<feature type="binding site" evidence="7">
    <location>
        <begin position="11"/>
        <end position="12"/>
    </location>
    <ligand>
        <name>substrate</name>
    </ligand>
</feature>
<dbReference type="PROSITE" id="PS00924">
    <property type="entry name" value="ASP_GLU_RACEMASE_2"/>
    <property type="match status" value="1"/>
</dbReference>
<dbReference type="RefSeq" id="WP_079647037.1">
    <property type="nucleotide sequence ID" value="NZ_FUYM01000002.1"/>
</dbReference>
<dbReference type="Gene3D" id="3.40.50.1860">
    <property type="match status" value="2"/>
</dbReference>
<sequence>MADDRPILMFDSGVGGLSVLAPTRALLPHAAYVYAADNGGFPYGIRTEAEIAARVPALLGRLVERYRPRLVVIACNTASTIALAAVRAALDLPIVGTVPAIKPAAEQSAARAIGVLGTDATVRQPYVDDLSARFAADCLVLRHGSARLVELAEAKLRGEPTDPAAYRAVLDGLLGQPGGDRIDTVVLACTHFPLVEAELAAAAPRPLRFVDGGPGIARRVAYLTEGQDWPALPKGEAVFTAPLDVGDALRTGLAARGLATISIL</sequence>
<dbReference type="AlphaFoldDB" id="A0A1T5AWZ7"/>
<dbReference type="OrthoDB" id="9801055at2"/>
<keyword evidence="3 7" id="KW-0133">Cell shape</keyword>
<dbReference type="PANTHER" id="PTHR21198">
    <property type="entry name" value="GLUTAMATE RACEMASE"/>
    <property type="match status" value="1"/>
</dbReference>
<evidence type="ECO:0000313" key="9">
    <source>
        <dbReference type="Proteomes" id="UP000189818"/>
    </source>
</evidence>
<dbReference type="GO" id="GO:0071555">
    <property type="term" value="P:cell wall organization"/>
    <property type="evidence" value="ECO:0007669"/>
    <property type="project" value="UniProtKB-KW"/>
</dbReference>
<evidence type="ECO:0000256" key="3">
    <source>
        <dbReference type="ARBA" id="ARBA00022960"/>
    </source>
</evidence>
<dbReference type="NCBIfam" id="TIGR00067">
    <property type="entry name" value="glut_race"/>
    <property type="match status" value="1"/>
</dbReference>
<dbReference type="SUPFAM" id="SSF53681">
    <property type="entry name" value="Aspartate/glutamate racemase"/>
    <property type="match status" value="2"/>
</dbReference>
<gene>
    <name evidence="7" type="primary">murI</name>
    <name evidence="8" type="ORF">SAMN06295920_102283</name>
</gene>
<protein>
    <recommendedName>
        <fullName evidence="2 7">Glutamate racemase</fullName>
        <ecNumber evidence="2 7">5.1.1.3</ecNumber>
    </recommendedName>
</protein>
<organism evidence="8 9">
    <name type="scientific">Rhizorhabdus histidinilytica</name>
    <dbReference type="NCBI Taxonomy" id="439228"/>
    <lineage>
        <taxon>Bacteria</taxon>
        <taxon>Pseudomonadati</taxon>
        <taxon>Pseudomonadota</taxon>
        <taxon>Alphaproteobacteria</taxon>
        <taxon>Sphingomonadales</taxon>
        <taxon>Sphingomonadaceae</taxon>
        <taxon>Rhizorhabdus</taxon>
    </lineage>
</organism>
<comment type="catalytic activity">
    <reaction evidence="1 7">
        <text>L-glutamate = D-glutamate</text>
        <dbReference type="Rhea" id="RHEA:12813"/>
        <dbReference type="ChEBI" id="CHEBI:29985"/>
        <dbReference type="ChEBI" id="CHEBI:29986"/>
        <dbReference type="EC" id="5.1.1.3"/>
    </reaction>
</comment>
<feature type="binding site" evidence="7">
    <location>
        <begin position="76"/>
        <end position="77"/>
    </location>
    <ligand>
        <name>substrate</name>
    </ligand>
</feature>
<dbReference type="Proteomes" id="UP000189818">
    <property type="component" value="Unassembled WGS sequence"/>
</dbReference>
<keyword evidence="6 7" id="KW-0961">Cell wall biogenesis/degradation</keyword>
<evidence type="ECO:0000256" key="5">
    <source>
        <dbReference type="ARBA" id="ARBA00023235"/>
    </source>
</evidence>
<dbReference type="PANTHER" id="PTHR21198:SF2">
    <property type="entry name" value="GLUTAMATE RACEMASE"/>
    <property type="match status" value="1"/>
</dbReference>
<dbReference type="GO" id="GO:0008360">
    <property type="term" value="P:regulation of cell shape"/>
    <property type="evidence" value="ECO:0007669"/>
    <property type="project" value="UniProtKB-KW"/>
</dbReference>
<evidence type="ECO:0000256" key="7">
    <source>
        <dbReference type="HAMAP-Rule" id="MF_00258"/>
    </source>
</evidence>
<dbReference type="STRING" id="439228.SAMN06295920_102283"/>
<evidence type="ECO:0000256" key="2">
    <source>
        <dbReference type="ARBA" id="ARBA00013090"/>
    </source>
</evidence>
<comment type="function">
    <text evidence="7">Provides the (R)-glutamate required for cell wall biosynthesis.</text>
</comment>
<feature type="binding site" evidence="7">
    <location>
        <begin position="43"/>
        <end position="44"/>
    </location>
    <ligand>
        <name>substrate</name>
    </ligand>
</feature>
<comment type="similarity">
    <text evidence="7">Belongs to the aspartate/glutamate racemases family.</text>
</comment>
<dbReference type="InterPro" id="IPR018187">
    <property type="entry name" value="Asp/Glu_racemase_AS_1"/>
</dbReference>
<dbReference type="InterPro" id="IPR033134">
    <property type="entry name" value="Asp/Glu_racemase_AS_2"/>
</dbReference>
<dbReference type="GO" id="GO:0009252">
    <property type="term" value="P:peptidoglycan biosynthetic process"/>
    <property type="evidence" value="ECO:0007669"/>
    <property type="project" value="UniProtKB-UniRule"/>
</dbReference>
<proteinExistence type="inferred from homology"/>
<dbReference type="InterPro" id="IPR004391">
    <property type="entry name" value="Glu_race"/>
</dbReference>
<dbReference type="InterPro" id="IPR015942">
    <property type="entry name" value="Asp/Glu/hydantoin_racemase"/>
</dbReference>
<evidence type="ECO:0000256" key="4">
    <source>
        <dbReference type="ARBA" id="ARBA00022984"/>
    </source>
</evidence>
<dbReference type="GO" id="GO:0008881">
    <property type="term" value="F:glutamate racemase activity"/>
    <property type="evidence" value="ECO:0007669"/>
    <property type="project" value="UniProtKB-UniRule"/>
</dbReference>
<reference evidence="9" key="1">
    <citation type="submission" date="2017-02" db="EMBL/GenBank/DDBJ databases">
        <authorList>
            <person name="Varghese N."/>
            <person name="Submissions S."/>
        </authorList>
    </citation>
    <scope>NUCLEOTIDE SEQUENCE [LARGE SCALE GENOMIC DNA]</scope>
    <source>
        <strain evidence="9">UM2</strain>
    </source>
</reference>
<comment type="pathway">
    <text evidence="7">Cell wall biogenesis; peptidoglycan biosynthesis.</text>
</comment>
<dbReference type="InterPro" id="IPR001920">
    <property type="entry name" value="Asp/Glu_race"/>
</dbReference>
<name>A0A1T5AWZ7_9SPHN</name>
<dbReference type="PROSITE" id="PS00923">
    <property type="entry name" value="ASP_GLU_RACEMASE_1"/>
    <property type="match status" value="1"/>
</dbReference>
<feature type="active site" description="Proton donor/acceptor" evidence="7">
    <location>
        <position position="75"/>
    </location>
</feature>
<keyword evidence="5 7" id="KW-0413">Isomerase</keyword>
<evidence type="ECO:0000256" key="6">
    <source>
        <dbReference type="ARBA" id="ARBA00023316"/>
    </source>
</evidence>
<dbReference type="UniPathway" id="UPA00219"/>
<evidence type="ECO:0000313" key="8">
    <source>
        <dbReference type="EMBL" id="SKB39339.1"/>
    </source>
</evidence>
<feature type="binding site" evidence="7">
    <location>
        <begin position="190"/>
        <end position="191"/>
    </location>
    <ligand>
        <name>substrate</name>
    </ligand>
</feature>
<dbReference type="Pfam" id="PF01177">
    <property type="entry name" value="Asp_Glu_race"/>
    <property type="match status" value="1"/>
</dbReference>
<dbReference type="EC" id="5.1.1.3" evidence="2 7"/>
<feature type="active site" description="Proton donor/acceptor" evidence="7">
    <location>
        <position position="189"/>
    </location>
</feature>
<evidence type="ECO:0000256" key="1">
    <source>
        <dbReference type="ARBA" id="ARBA00001602"/>
    </source>
</evidence>
<keyword evidence="4 7" id="KW-0573">Peptidoglycan synthesis</keyword>
<keyword evidence="9" id="KW-1185">Reference proteome</keyword>
<dbReference type="HAMAP" id="MF_00258">
    <property type="entry name" value="Glu_racemase"/>
    <property type="match status" value="1"/>
</dbReference>
<dbReference type="EMBL" id="FUYM01000002">
    <property type="protein sequence ID" value="SKB39339.1"/>
    <property type="molecule type" value="Genomic_DNA"/>
</dbReference>
<accession>A0A1T5AWZ7</accession>